<dbReference type="eggNOG" id="ENOG50322WA">
    <property type="taxonomic scope" value="Bacteria"/>
</dbReference>
<gene>
    <name evidence="2" type="ORF">SSFG_07649</name>
</gene>
<protein>
    <submittedName>
        <fullName evidence="2">Predicted protein</fullName>
    </submittedName>
</protein>
<evidence type="ECO:0000256" key="1">
    <source>
        <dbReference type="SAM" id="MobiDB-lite"/>
    </source>
</evidence>
<accession>D6AA79</accession>
<dbReference type="AlphaFoldDB" id="D6AA79"/>
<sequence length="77" mass="7672">MVAGPDGTLRPGITADGGSDRADGDVTSGWMHLTDGPVHGVREPPPSGPAPRTGRLPRLSALPLTVPSPARAGADGP</sequence>
<name>D6AA79_STRV1</name>
<organism evidence="2 3">
    <name type="scientific">Streptomyces viridosporus (strain ATCC 14672 / DSM 40746 / JCM 4963 / KCTC 9882 / NRRL B-12104 / FH 1290)</name>
    <name type="common">Streptomyces ghanaensis</name>
    <dbReference type="NCBI Taxonomy" id="566461"/>
    <lineage>
        <taxon>Bacteria</taxon>
        <taxon>Bacillati</taxon>
        <taxon>Actinomycetota</taxon>
        <taxon>Actinomycetes</taxon>
        <taxon>Kitasatosporales</taxon>
        <taxon>Streptomycetaceae</taxon>
        <taxon>Streptomyces</taxon>
    </lineage>
</organism>
<dbReference type="Proteomes" id="UP000003824">
    <property type="component" value="Unassembled WGS sequence"/>
</dbReference>
<feature type="region of interest" description="Disordered" evidence="1">
    <location>
        <begin position="1"/>
        <end position="77"/>
    </location>
</feature>
<evidence type="ECO:0000313" key="2">
    <source>
        <dbReference type="EMBL" id="EFE72414.2"/>
    </source>
</evidence>
<proteinExistence type="predicted"/>
<evidence type="ECO:0000313" key="3">
    <source>
        <dbReference type="Proteomes" id="UP000003824"/>
    </source>
</evidence>
<reference evidence="3" key="1">
    <citation type="submission" date="2008-12" db="EMBL/GenBank/DDBJ databases">
        <title>Annotation of Streptomyces ghanaensis ATCC 14672.</title>
        <authorList>
            <consortium name="The Broad Institute Genome Sequencing Platform"/>
            <consortium name="Broad Institute Microbial Sequencing Center"/>
            <person name="Fischbach M."/>
            <person name="Ward D."/>
            <person name="Young S."/>
            <person name="Kodira C.D."/>
            <person name="Zeng Q."/>
            <person name="Koehrsen M."/>
            <person name="Godfrey P."/>
            <person name="Alvarado L."/>
            <person name="Berlin A.M."/>
            <person name="Borenstein D."/>
            <person name="Chen Z."/>
            <person name="Engels R."/>
            <person name="Freedman E."/>
            <person name="Gellesch M."/>
            <person name="Goldberg J."/>
            <person name="Griggs A."/>
            <person name="Gujja S."/>
            <person name="Heiman D.I."/>
            <person name="Hepburn T.A."/>
            <person name="Howarth C."/>
            <person name="Jen D."/>
            <person name="Larson L."/>
            <person name="Lewis B."/>
            <person name="Mehta T."/>
            <person name="Park D."/>
            <person name="Pearson M."/>
            <person name="Roberts A."/>
            <person name="Saif S."/>
            <person name="Shea T.D."/>
            <person name="Shenoy N."/>
            <person name="Sisk P."/>
            <person name="Stolte C."/>
            <person name="Sykes S.N."/>
            <person name="Walk T."/>
            <person name="White J."/>
            <person name="Yandava C."/>
            <person name="Straight P."/>
            <person name="Clardy J."/>
            <person name="Hung D."/>
            <person name="Kolter R."/>
            <person name="Mekalanos J."/>
            <person name="Walker S."/>
            <person name="Walsh C.T."/>
            <person name="Wieland B.L.C."/>
            <person name="Ilzarbe M."/>
            <person name="Galagan J."/>
            <person name="Nusbaum C."/>
            <person name="Birren B."/>
        </authorList>
    </citation>
    <scope>NUCLEOTIDE SEQUENCE [LARGE SCALE GENOMIC DNA]</scope>
    <source>
        <strain evidence="3">ATCC 14672 / DSM 40746 / JCM 4963 / KCTC 9882 / NRRL B-12104 / FH 1290</strain>
    </source>
</reference>
<dbReference type="EMBL" id="DS999642">
    <property type="protein sequence ID" value="EFE72414.2"/>
    <property type="molecule type" value="Genomic_DNA"/>
</dbReference>